<feature type="transmembrane region" description="Helical" evidence="6">
    <location>
        <begin position="125"/>
        <end position="146"/>
    </location>
</feature>
<protein>
    <submittedName>
        <fullName evidence="8">ABR162Wp</fullName>
    </submittedName>
</protein>
<dbReference type="InterPro" id="IPR006634">
    <property type="entry name" value="TLC-dom"/>
</dbReference>
<organism evidence="8 9">
    <name type="scientific">Eremothecium gossypii (strain ATCC 10895 / CBS 109.51 / FGSC 9923 / NRRL Y-1056)</name>
    <name type="common">Yeast</name>
    <name type="synonym">Ashbya gossypii</name>
    <dbReference type="NCBI Taxonomy" id="284811"/>
    <lineage>
        <taxon>Eukaryota</taxon>
        <taxon>Fungi</taxon>
        <taxon>Dikarya</taxon>
        <taxon>Ascomycota</taxon>
        <taxon>Saccharomycotina</taxon>
        <taxon>Saccharomycetes</taxon>
        <taxon>Saccharomycetales</taxon>
        <taxon>Saccharomycetaceae</taxon>
        <taxon>Eremothecium</taxon>
    </lineage>
</organism>
<comment type="subcellular location">
    <subcellularLocation>
        <location evidence="1">Membrane</location>
        <topology evidence="1">Multi-pass membrane protein</topology>
    </subcellularLocation>
</comment>
<feature type="transmembrane region" description="Helical" evidence="6">
    <location>
        <begin position="100"/>
        <end position="118"/>
    </location>
</feature>
<feature type="transmembrane region" description="Helical" evidence="6">
    <location>
        <begin position="25"/>
        <end position="44"/>
    </location>
</feature>
<feature type="transmembrane region" description="Helical" evidence="6">
    <location>
        <begin position="152"/>
        <end position="172"/>
    </location>
</feature>
<dbReference type="PANTHER" id="PTHR13439:SF0">
    <property type="entry name" value="TOPOISOMERASE I DAMAGE AFFECTED PROTEIN 4"/>
    <property type="match status" value="1"/>
</dbReference>
<dbReference type="InParanoid" id="Q75D61"/>
<dbReference type="eggNOG" id="KOG4561">
    <property type="taxonomic scope" value="Eukaryota"/>
</dbReference>
<evidence type="ECO:0000313" key="8">
    <source>
        <dbReference type="EMBL" id="AAS50934.1"/>
    </source>
</evidence>
<dbReference type="SMART" id="SM00724">
    <property type="entry name" value="TLC"/>
    <property type="match status" value="1"/>
</dbReference>
<reference evidence="9" key="2">
    <citation type="journal article" date="2013" name="G3 (Bethesda)">
        <title>Genomes of Ashbya fungi isolated from insects reveal four mating-type loci, numerous translocations, lack of transposons, and distinct gene duplications.</title>
        <authorList>
            <person name="Dietrich F.S."/>
            <person name="Voegeli S."/>
            <person name="Kuo S."/>
            <person name="Philippsen P."/>
        </authorList>
    </citation>
    <scope>GENOME REANNOTATION</scope>
    <source>
        <strain evidence="9">ATCC 10895 / CBS 109.51 / FGSC 9923 / NRRL Y-1056</strain>
    </source>
</reference>
<feature type="transmembrane region" description="Helical" evidence="6">
    <location>
        <begin position="193"/>
        <end position="218"/>
    </location>
</feature>
<dbReference type="Proteomes" id="UP000000591">
    <property type="component" value="Chromosome II"/>
</dbReference>
<gene>
    <name evidence="8" type="ORF">AGOS_ABR162W</name>
</gene>
<dbReference type="GO" id="GO:0055088">
    <property type="term" value="P:lipid homeostasis"/>
    <property type="evidence" value="ECO:0000318"/>
    <property type="project" value="GO_Central"/>
</dbReference>
<dbReference type="GeneID" id="4619220"/>
<dbReference type="AlphaFoldDB" id="Q75D61"/>
<dbReference type="PANTHER" id="PTHR13439">
    <property type="entry name" value="CT120 PROTEIN"/>
    <property type="match status" value="1"/>
</dbReference>
<evidence type="ECO:0000256" key="3">
    <source>
        <dbReference type="ARBA" id="ARBA00022989"/>
    </source>
</evidence>
<keyword evidence="3 6" id="KW-1133">Transmembrane helix</keyword>
<dbReference type="RefSeq" id="NP_983110.1">
    <property type="nucleotide sequence ID" value="NM_208463.1"/>
</dbReference>
<evidence type="ECO:0000256" key="2">
    <source>
        <dbReference type="ARBA" id="ARBA00022692"/>
    </source>
</evidence>
<dbReference type="KEGG" id="ago:AGOS_ABR162W"/>
<feature type="transmembrane region" description="Helical" evidence="6">
    <location>
        <begin position="230"/>
        <end position="251"/>
    </location>
</feature>
<evidence type="ECO:0000256" key="4">
    <source>
        <dbReference type="ARBA" id="ARBA00023136"/>
    </source>
</evidence>
<name>Q75D61_EREGS</name>
<evidence type="ECO:0000256" key="5">
    <source>
        <dbReference type="PROSITE-ProRule" id="PRU00205"/>
    </source>
</evidence>
<dbReference type="GO" id="GO:0016020">
    <property type="term" value="C:membrane"/>
    <property type="evidence" value="ECO:0007669"/>
    <property type="project" value="UniProtKB-SubCell"/>
</dbReference>
<sequence>MRDPFLKYSLFSDHDSLLLRHSHEVLVSFLMYQFVLYPVVAPAVNRMIFGQHYTRAAPRTRANFDIHTVSTVQAVLCVGMIWPLLRLPAALPVFGFYDEYASLVAATMVGYFVWDVYLCTRYLAVFGPGFLGHALGSLAVLLSALTPAFQPWLGKFLIFEASTPLVNVNWFITQLARGSTSAVVPRWLPVVNGLLLLVTFFCVRIVWGVMALIAMDYYVWRQWGPETPKLVGLLVPAINFFMTLLNFYWFYKMVRIAKKMVRASKHVAKVT</sequence>
<feature type="domain" description="TLC" evidence="7">
    <location>
        <begin position="59"/>
        <end position="262"/>
    </location>
</feature>
<dbReference type="HOGENOM" id="CLU_034597_0_1_1"/>
<dbReference type="GO" id="GO:0005783">
    <property type="term" value="C:endoplasmic reticulum"/>
    <property type="evidence" value="ECO:0000318"/>
    <property type="project" value="GO_Central"/>
</dbReference>
<dbReference type="PROSITE" id="PS50922">
    <property type="entry name" value="TLC"/>
    <property type="match status" value="1"/>
</dbReference>
<evidence type="ECO:0000256" key="6">
    <source>
        <dbReference type="SAM" id="Phobius"/>
    </source>
</evidence>
<evidence type="ECO:0000313" key="9">
    <source>
        <dbReference type="Proteomes" id="UP000000591"/>
    </source>
</evidence>
<evidence type="ECO:0000259" key="7">
    <source>
        <dbReference type="PROSITE" id="PS50922"/>
    </source>
</evidence>
<accession>Q75D61</accession>
<dbReference type="EMBL" id="AE016815">
    <property type="protein sequence ID" value="AAS50934.1"/>
    <property type="molecule type" value="Genomic_DNA"/>
</dbReference>
<proteinExistence type="predicted"/>
<keyword evidence="2 5" id="KW-0812">Transmembrane</keyword>
<evidence type="ECO:0000256" key="1">
    <source>
        <dbReference type="ARBA" id="ARBA00004141"/>
    </source>
</evidence>
<reference evidence="8 9" key="1">
    <citation type="journal article" date="2004" name="Science">
        <title>The Ashbya gossypii genome as a tool for mapping the ancient Saccharomyces cerevisiae genome.</title>
        <authorList>
            <person name="Dietrich F.S."/>
            <person name="Voegeli S."/>
            <person name="Brachat S."/>
            <person name="Lerch A."/>
            <person name="Gates K."/>
            <person name="Steiner S."/>
            <person name="Mohr C."/>
            <person name="Pohlmann R."/>
            <person name="Luedi P."/>
            <person name="Choi S."/>
            <person name="Wing R.A."/>
            <person name="Flavier A."/>
            <person name="Gaffney T.D."/>
            <person name="Philippsen P."/>
        </authorList>
    </citation>
    <scope>NUCLEOTIDE SEQUENCE [LARGE SCALE GENOMIC DNA]</scope>
    <source>
        <strain evidence="9">ATCC 10895 / CBS 109.51 / FGSC 9923 / NRRL Y-1056</strain>
    </source>
</reference>
<feature type="transmembrane region" description="Helical" evidence="6">
    <location>
        <begin position="64"/>
        <end position="85"/>
    </location>
</feature>
<dbReference type="FunCoup" id="Q75D61">
    <property type="interactions" value="100"/>
</dbReference>
<dbReference type="OrthoDB" id="10266980at2759"/>
<dbReference type="OMA" id="AQWYNGM"/>
<dbReference type="InterPro" id="IPR050846">
    <property type="entry name" value="TLCD"/>
</dbReference>
<dbReference type="Pfam" id="PF03798">
    <property type="entry name" value="TRAM_LAG1_CLN8"/>
    <property type="match status" value="1"/>
</dbReference>
<keyword evidence="9" id="KW-1185">Reference proteome</keyword>
<keyword evidence="4 5" id="KW-0472">Membrane</keyword>